<dbReference type="Pfam" id="PF05099">
    <property type="entry name" value="TerB"/>
    <property type="match status" value="1"/>
</dbReference>
<evidence type="ECO:0000259" key="1">
    <source>
        <dbReference type="Pfam" id="PF05099"/>
    </source>
</evidence>
<accession>A0A2S8FS65</accession>
<dbReference type="Gene3D" id="1.10.3680.10">
    <property type="entry name" value="TerB-like"/>
    <property type="match status" value="1"/>
</dbReference>
<protein>
    <recommendedName>
        <fullName evidence="1">Co-chaperone DjlA N-terminal domain-containing protein</fullName>
    </recommendedName>
</protein>
<dbReference type="InterPro" id="IPR007791">
    <property type="entry name" value="DjlA_N"/>
</dbReference>
<evidence type="ECO:0000313" key="3">
    <source>
        <dbReference type="Proteomes" id="UP000238322"/>
    </source>
</evidence>
<name>A0A2S8FS65_9BACT</name>
<dbReference type="AlphaFoldDB" id="A0A2S8FS65"/>
<evidence type="ECO:0000313" key="2">
    <source>
        <dbReference type="EMBL" id="PQO35019.1"/>
    </source>
</evidence>
<dbReference type="InterPro" id="IPR029024">
    <property type="entry name" value="TerB-like"/>
</dbReference>
<dbReference type="CDD" id="cd07176">
    <property type="entry name" value="terB"/>
    <property type="match status" value="1"/>
</dbReference>
<gene>
    <name evidence="2" type="ORF">C5Y83_16215</name>
</gene>
<dbReference type="Proteomes" id="UP000238322">
    <property type="component" value="Unassembled WGS sequence"/>
</dbReference>
<organism evidence="2 3">
    <name type="scientific">Blastopirellula marina</name>
    <dbReference type="NCBI Taxonomy" id="124"/>
    <lineage>
        <taxon>Bacteria</taxon>
        <taxon>Pseudomonadati</taxon>
        <taxon>Planctomycetota</taxon>
        <taxon>Planctomycetia</taxon>
        <taxon>Pirellulales</taxon>
        <taxon>Pirellulaceae</taxon>
        <taxon>Blastopirellula</taxon>
    </lineage>
</organism>
<reference evidence="2 3" key="1">
    <citation type="submission" date="2018-02" db="EMBL/GenBank/DDBJ databases">
        <title>Comparative genomes isolates from brazilian mangrove.</title>
        <authorList>
            <person name="Araujo J.E."/>
            <person name="Taketani R.G."/>
            <person name="Silva M.C.P."/>
            <person name="Loureco M.V."/>
            <person name="Andreote F.D."/>
        </authorList>
    </citation>
    <scope>NUCLEOTIDE SEQUENCE [LARGE SCALE GENOMIC DNA]</scope>
    <source>
        <strain evidence="2 3">Hex-1 MGV</strain>
    </source>
</reference>
<proteinExistence type="predicted"/>
<dbReference type="SUPFAM" id="SSF158682">
    <property type="entry name" value="TerB-like"/>
    <property type="match status" value="1"/>
</dbReference>
<sequence>MSRDRRPLSLTTCPRGPGRCGPFLFFEWSSFLMAFPMFTDFFKSVRENSAATFSRIKDRTAFNRVVWACFLVGRADGDFDANERKATAALIHEKLPQYSLDDILEVIAKAEAKIDFDPNLGAMEIIDEVGKARGDAAEAIIRAAVYIGGADGDFDDTEKGIVRQLCSRMDINPANYGL</sequence>
<feature type="domain" description="Co-chaperone DjlA N-terminal" evidence="1">
    <location>
        <begin position="66"/>
        <end position="175"/>
    </location>
</feature>
<dbReference type="EMBL" id="PUHY01000010">
    <property type="protein sequence ID" value="PQO35019.1"/>
    <property type="molecule type" value="Genomic_DNA"/>
</dbReference>
<comment type="caution">
    <text evidence="2">The sequence shown here is derived from an EMBL/GenBank/DDBJ whole genome shotgun (WGS) entry which is preliminary data.</text>
</comment>